<dbReference type="Gene3D" id="3.40.50.1820">
    <property type="entry name" value="alpha/beta hydrolase"/>
    <property type="match status" value="1"/>
</dbReference>
<dbReference type="InterPro" id="IPR000073">
    <property type="entry name" value="AB_hydrolase_1"/>
</dbReference>
<dbReference type="PANTHER" id="PTHR43433">
    <property type="entry name" value="HYDROLASE, ALPHA/BETA FOLD FAMILY PROTEIN"/>
    <property type="match status" value="1"/>
</dbReference>
<dbReference type="InterPro" id="IPR029058">
    <property type="entry name" value="AB_hydrolase_fold"/>
</dbReference>
<organism evidence="2 3">
    <name type="scientific">Antrihabitans stalagmiti</name>
    <dbReference type="NCBI Taxonomy" id="2799499"/>
    <lineage>
        <taxon>Bacteria</taxon>
        <taxon>Bacillati</taxon>
        <taxon>Actinomycetota</taxon>
        <taxon>Actinomycetes</taxon>
        <taxon>Mycobacteriales</taxon>
        <taxon>Nocardiaceae</taxon>
        <taxon>Antrihabitans</taxon>
    </lineage>
</organism>
<accession>A0A934NU74</accession>
<keyword evidence="3" id="KW-1185">Reference proteome</keyword>
<dbReference type="InterPro" id="IPR050471">
    <property type="entry name" value="AB_hydrolase"/>
</dbReference>
<evidence type="ECO:0000313" key="2">
    <source>
        <dbReference type="EMBL" id="MBJ8341374.1"/>
    </source>
</evidence>
<keyword evidence="2" id="KW-0378">Hydrolase</keyword>
<feature type="domain" description="AB hydrolase-1" evidence="1">
    <location>
        <begin position="43"/>
        <end position="260"/>
    </location>
</feature>
<comment type="caution">
    <text evidence="2">The sequence shown here is derived from an EMBL/GenBank/DDBJ whole genome shotgun (WGS) entry which is preliminary data.</text>
</comment>
<sequence length="281" mass="30271">MVNLATIAPVGTVPTGSMIELPGRGSTYLIDSDDSASDRPTMILLHSLTCTGILTWYPVFERLSRKGRVVVFDQRWHGRGIRSPRFALADCADDVAAVADYLDVDRFVAVGYSMGSLIGQLVWKQHRDRLAGLVLCAAASSFRGVRRERIFMDAFGRAVGALNLGAGALPGVDGGALLTDRKWALEQFRQTRYGAMAAATAAIGKFDSSAWVGDIDVPTSVVVTARDRAIKPERQRWLARQIAGASSYEVDCGHASCVMEAEVFSSGLMPACASVLSRARL</sequence>
<evidence type="ECO:0000313" key="3">
    <source>
        <dbReference type="Proteomes" id="UP000655868"/>
    </source>
</evidence>
<protein>
    <submittedName>
        <fullName evidence="2">Alpha/beta fold hydrolase</fullName>
    </submittedName>
</protein>
<dbReference type="EMBL" id="JAEMNV010000007">
    <property type="protein sequence ID" value="MBJ8341374.1"/>
    <property type="molecule type" value="Genomic_DNA"/>
</dbReference>
<dbReference type="Proteomes" id="UP000655868">
    <property type="component" value="Unassembled WGS sequence"/>
</dbReference>
<dbReference type="AlphaFoldDB" id="A0A934NU74"/>
<dbReference type="PANTHER" id="PTHR43433:SF5">
    <property type="entry name" value="AB HYDROLASE-1 DOMAIN-CONTAINING PROTEIN"/>
    <property type="match status" value="1"/>
</dbReference>
<dbReference type="GO" id="GO:0016787">
    <property type="term" value="F:hydrolase activity"/>
    <property type="evidence" value="ECO:0007669"/>
    <property type="project" value="UniProtKB-KW"/>
</dbReference>
<evidence type="ECO:0000259" key="1">
    <source>
        <dbReference type="Pfam" id="PF12697"/>
    </source>
</evidence>
<reference evidence="2" key="1">
    <citation type="submission" date="2020-12" db="EMBL/GenBank/DDBJ databases">
        <title>Antrihabitans popcorni sp. nov. and Antrihabitans auranticaus sp. nov., isolated from a larva cave.</title>
        <authorList>
            <person name="Lee S.D."/>
            <person name="Kim I.S."/>
        </authorList>
    </citation>
    <scope>NUCLEOTIDE SEQUENCE</scope>
    <source>
        <strain evidence="2">YC3-6</strain>
    </source>
</reference>
<proteinExistence type="predicted"/>
<dbReference type="SUPFAM" id="SSF53474">
    <property type="entry name" value="alpha/beta-Hydrolases"/>
    <property type="match status" value="1"/>
</dbReference>
<name>A0A934NU74_9NOCA</name>
<gene>
    <name evidence="2" type="ORF">JGU71_21030</name>
</gene>
<dbReference type="Pfam" id="PF12697">
    <property type="entry name" value="Abhydrolase_6"/>
    <property type="match status" value="1"/>
</dbReference>
<dbReference type="RefSeq" id="WP_199706255.1">
    <property type="nucleotide sequence ID" value="NZ_JAEMNV010000007.1"/>
</dbReference>